<dbReference type="AlphaFoldDB" id="A0A4S4FJZ7"/>
<comment type="caution">
    <text evidence="3">The sequence shown here is derived from an EMBL/GenBank/DDBJ whole genome shotgun (WGS) entry which is preliminary data.</text>
</comment>
<dbReference type="Proteomes" id="UP000309133">
    <property type="component" value="Unassembled WGS sequence"/>
</dbReference>
<gene>
    <name evidence="3" type="ORF">E6C64_11235</name>
</gene>
<dbReference type="InterPro" id="IPR045782">
    <property type="entry name" value="TrbL_3"/>
</dbReference>
<organism evidence="3 4">
    <name type="scientific">Naasia lichenicola</name>
    <dbReference type="NCBI Taxonomy" id="2565933"/>
    <lineage>
        <taxon>Bacteria</taxon>
        <taxon>Bacillati</taxon>
        <taxon>Actinomycetota</taxon>
        <taxon>Actinomycetes</taxon>
        <taxon>Micrococcales</taxon>
        <taxon>Microbacteriaceae</taxon>
        <taxon>Naasia</taxon>
    </lineage>
</organism>
<feature type="region of interest" description="Disordered" evidence="1">
    <location>
        <begin position="480"/>
        <end position="500"/>
    </location>
</feature>
<feature type="transmembrane region" description="Helical" evidence="2">
    <location>
        <begin position="61"/>
        <end position="88"/>
    </location>
</feature>
<sequence length="500" mass="48521">MVTGAANQTLQQLAEQIVEGLGKALASVGTIWVRVPVPLLDSGTGSSLTTTPPGAGQFEVIVGYASFLALAICILSLLGLVATFVLRARRGETPVAVSKLGIILIASMLISGSAALVSSLLPAASPSGSSSTVGFLQSSIWFYVGALAVLAIIVAGLRMAWDQRAAPGRELLQSLVTLIVVSGAGLTVIGLAVAAADSFSVWILNTSTDCDVESATSPCFGENVSALLVGLSATSPIGLIGVLILGSIALIVTYVQVALMVVRGGLLVILAGILPLTASFTNTAMGKQWFRRSVGWLIAFILYKPAAALVYAAAFRLVATNVFQQDGTGIWSVLTGLALMVMALAALPALMRFVTPLVAPLAADGGGAAFALVGAGGLVAGELATGAISRFGSSGGSGGAGPSSPGPSGAGGGGTPSGGMAGGAPSGGASGAATGGAKAGAAGGAAGASAGAAAAGPVGAVLIAGEVVSQVGRAAQGANVALRKAGESSTGDGESPSGAK</sequence>
<dbReference type="OrthoDB" id="3694109at2"/>
<name>A0A4S4FJZ7_9MICO</name>
<evidence type="ECO:0000256" key="2">
    <source>
        <dbReference type="SAM" id="Phobius"/>
    </source>
</evidence>
<feature type="transmembrane region" description="Helical" evidence="2">
    <location>
        <begin position="330"/>
        <end position="351"/>
    </location>
</feature>
<reference evidence="3 4" key="1">
    <citation type="submission" date="2019-04" db="EMBL/GenBank/DDBJ databases">
        <authorList>
            <person name="Jiang L."/>
        </authorList>
    </citation>
    <scope>NUCLEOTIDE SEQUENCE [LARGE SCALE GENOMIC DNA]</scope>
    <source>
        <strain evidence="3 4">YIM 131853</strain>
    </source>
</reference>
<feature type="transmembrane region" description="Helical" evidence="2">
    <location>
        <begin position="266"/>
        <end position="284"/>
    </location>
</feature>
<feature type="transmembrane region" description="Helical" evidence="2">
    <location>
        <begin position="357"/>
        <end position="380"/>
    </location>
</feature>
<evidence type="ECO:0000313" key="3">
    <source>
        <dbReference type="EMBL" id="THG30182.1"/>
    </source>
</evidence>
<evidence type="ECO:0000256" key="1">
    <source>
        <dbReference type="SAM" id="MobiDB-lite"/>
    </source>
</evidence>
<keyword evidence="2" id="KW-0472">Membrane</keyword>
<feature type="compositionally biased region" description="Gly residues" evidence="1">
    <location>
        <begin position="408"/>
        <end position="435"/>
    </location>
</feature>
<protein>
    <recommendedName>
        <fullName evidence="5">Type IV secretion system protein</fullName>
    </recommendedName>
</protein>
<feature type="transmembrane region" description="Helical" evidence="2">
    <location>
        <begin position="140"/>
        <end position="160"/>
    </location>
</feature>
<keyword evidence="2" id="KW-0812">Transmembrane</keyword>
<evidence type="ECO:0008006" key="5">
    <source>
        <dbReference type="Google" id="ProtNLM"/>
    </source>
</evidence>
<evidence type="ECO:0000313" key="4">
    <source>
        <dbReference type="Proteomes" id="UP000309133"/>
    </source>
</evidence>
<keyword evidence="4" id="KW-1185">Reference proteome</keyword>
<dbReference type="EMBL" id="SSSM01000005">
    <property type="protein sequence ID" value="THG30182.1"/>
    <property type="molecule type" value="Genomic_DNA"/>
</dbReference>
<keyword evidence="2" id="KW-1133">Transmembrane helix</keyword>
<accession>A0A4S4FJZ7</accession>
<feature type="transmembrane region" description="Helical" evidence="2">
    <location>
        <begin position="296"/>
        <end position="318"/>
    </location>
</feature>
<feature type="transmembrane region" description="Helical" evidence="2">
    <location>
        <begin position="172"/>
        <end position="196"/>
    </location>
</feature>
<proteinExistence type="predicted"/>
<dbReference type="Pfam" id="PF19590">
    <property type="entry name" value="TrbL_3"/>
    <property type="match status" value="1"/>
</dbReference>
<feature type="transmembrane region" description="Helical" evidence="2">
    <location>
        <begin position="237"/>
        <end position="259"/>
    </location>
</feature>
<feature type="transmembrane region" description="Helical" evidence="2">
    <location>
        <begin position="100"/>
        <end position="120"/>
    </location>
</feature>
<feature type="region of interest" description="Disordered" evidence="1">
    <location>
        <begin position="394"/>
        <end position="435"/>
    </location>
</feature>